<evidence type="ECO:0000313" key="1">
    <source>
        <dbReference type="EMBL" id="GGG76469.1"/>
    </source>
</evidence>
<organism evidence="1 2">
    <name type="scientific">Edaphobacter dinghuensis</name>
    <dbReference type="NCBI Taxonomy" id="1560005"/>
    <lineage>
        <taxon>Bacteria</taxon>
        <taxon>Pseudomonadati</taxon>
        <taxon>Acidobacteriota</taxon>
        <taxon>Terriglobia</taxon>
        <taxon>Terriglobales</taxon>
        <taxon>Acidobacteriaceae</taxon>
        <taxon>Edaphobacter</taxon>
    </lineage>
</organism>
<protein>
    <recommendedName>
        <fullName evidence="3">Ferritin-like protein</fullName>
    </recommendedName>
</protein>
<dbReference type="RefSeq" id="WP_188553927.1">
    <property type="nucleotide sequence ID" value="NZ_BMGT01000002.1"/>
</dbReference>
<dbReference type="PROSITE" id="PS51257">
    <property type="entry name" value="PROKAR_LIPOPROTEIN"/>
    <property type="match status" value="1"/>
</dbReference>
<evidence type="ECO:0008006" key="3">
    <source>
        <dbReference type="Google" id="ProtNLM"/>
    </source>
</evidence>
<dbReference type="PANTHER" id="PTHR31694:SF26">
    <property type="entry name" value="OS05G0151100 PROTEIN"/>
    <property type="match status" value="1"/>
</dbReference>
<reference evidence="1" key="1">
    <citation type="journal article" date="2014" name="Int. J. Syst. Evol. Microbiol.">
        <title>Complete genome sequence of Corynebacterium casei LMG S-19264T (=DSM 44701T), isolated from a smear-ripened cheese.</title>
        <authorList>
            <consortium name="US DOE Joint Genome Institute (JGI-PGF)"/>
            <person name="Walter F."/>
            <person name="Albersmeier A."/>
            <person name="Kalinowski J."/>
            <person name="Ruckert C."/>
        </authorList>
    </citation>
    <scope>NUCLEOTIDE SEQUENCE</scope>
    <source>
        <strain evidence="1">CGMCC 1.12997</strain>
    </source>
</reference>
<dbReference type="InterPro" id="IPR052965">
    <property type="entry name" value="Pigment-catalase-like"/>
</dbReference>
<keyword evidence="2" id="KW-1185">Reference proteome</keyword>
<dbReference type="InterPro" id="IPR009078">
    <property type="entry name" value="Ferritin-like_SF"/>
</dbReference>
<name>A0A917M5M8_9BACT</name>
<proteinExistence type="predicted"/>
<comment type="caution">
    <text evidence="1">The sequence shown here is derived from an EMBL/GenBank/DDBJ whole genome shotgun (WGS) entry which is preliminary data.</text>
</comment>
<dbReference type="SUPFAM" id="SSF47240">
    <property type="entry name" value="Ferritin-like"/>
    <property type="match status" value="1"/>
</dbReference>
<sequence length="308" mass="31111">MEKVNELIKRAVSRRTFMAGAGTTAAAAFLAGCNNSPASTSSGGGTTTPPQDVPDNDILNFALNLEYLEAEFYLRAATGSGLSSADALSGAGTVNGGAAVPGFSAAMQQYAVEIAQDELNHVRAIQATISKNSGTPVARPNIDFTNAFNALASAAGIGSSFNPFSSPSAFLVGAFVFEDVGVTAYTGAAPAITNASILSAAAGIQAVEAYHAAEIRTLLVGMAAAKNDQTYVNYANQVSALRGKLGGGNETMLSINSIVACDTTNAIAFSRTTDQVLHIVYAAASGAGVKSGGFFPNGLNGSISTTAS</sequence>
<dbReference type="CDD" id="cd00657">
    <property type="entry name" value="Ferritin_like"/>
    <property type="match status" value="1"/>
</dbReference>
<dbReference type="InterPro" id="IPR006311">
    <property type="entry name" value="TAT_signal"/>
</dbReference>
<dbReference type="PANTHER" id="PTHR31694">
    <property type="entry name" value="DESICCATION-LIKE PROTEIN"/>
    <property type="match status" value="1"/>
</dbReference>
<evidence type="ECO:0000313" key="2">
    <source>
        <dbReference type="Proteomes" id="UP000647241"/>
    </source>
</evidence>
<gene>
    <name evidence="1" type="ORF">GCM10011585_19260</name>
</gene>
<dbReference type="PROSITE" id="PS51318">
    <property type="entry name" value="TAT"/>
    <property type="match status" value="1"/>
</dbReference>
<dbReference type="Pfam" id="PF13668">
    <property type="entry name" value="Ferritin_2"/>
    <property type="match status" value="1"/>
</dbReference>
<dbReference type="Proteomes" id="UP000647241">
    <property type="component" value="Unassembled WGS sequence"/>
</dbReference>
<reference evidence="1" key="2">
    <citation type="submission" date="2020-09" db="EMBL/GenBank/DDBJ databases">
        <authorList>
            <person name="Sun Q."/>
            <person name="Zhou Y."/>
        </authorList>
    </citation>
    <scope>NUCLEOTIDE SEQUENCE</scope>
    <source>
        <strain evidence="1">CGMCC 1.12997</strain>
    </source>
</reference>
<accession>A0A917M5M8</accession>
<dbReference type="EMBL" id="BMGT01000002">
    <property type="protein sequence ID" value="GGG76469.1"/>
    <property type="molecule type" value="Genomic_DNA"/>
</dbReference>
<dbReference type="AlphaFoldDB" id="A0A917M5M8"/>